<dbReference type="InterPro" id="IPR011707">
    <property type="entry name" value="Cu-oxidase-like_N"/>
</dbReference>
<keyword evidence="1" id="KW-0479">Metal-binding</keyword>
<evidence type="ECO:0000256" key="3">
    <source>
        <dbReference type="ARBA" id="ARBA00023008"/>
    </source>
</evidence>
<name>A0A919RRA4_9ACTN</name>
<dbReference type="PANTHER" id="PTHR11709:SF394">
    <property type="entry name" value="FI03373P-RELATED"/>
    <property type="match status" value="1"/>
</dbReference>
<feature type="transmembrane region" description="Helical" evidence="5">
    <location>
        <begin position="156"/>
        <end position="176"/>
    </location>
</feature>
<protein>
    <recommendedName>
        <fullName evidence="10">Multicopper oxidase with three cupredoxin domains (Includes cell division protein FtsP and spore coat protein CotA)</fullName>
    </recommendedName>
</protein>
<dbReference type="GO" id="GO:0005507">
    <property type="term" value="F:copper ion binding"/>
    <property type="evidence" value="ECO:0007669"/>
    <property type="project" value="InterPro"/>
</dbReference>
<comment type="caution">
    <text evidence="8">The sequence shown here is derived from an EMBL/GenBank/DDBJ whole genome shotgun (WGS) entry which is preliminary data.</text>
</comment>
<feature type="transmembrane region" description="Helical" evidence="5">
    <location>
        <begin position="43"/>
        <end position="64"/>
    </location>
</feature>
<gene>
    <name evidence="8" type="ORF">Ssi02_75200</name>
</gene>
<evidence type="ECO:0000259" key="7">
    <source>
        <dbReference type="Pfam" id="PF07732"/>
    </source>
</evidence>
<keyword evidence="5" id="KW-1133">Transmembrane helix</keyword>
<keyword evidence="9" id="KW-1185">Reference proteome</keyword>
<keyword evidence="2" id="KW-0560">Oxidoreductase</keyword>
<feature type="domain" description="Plastocyanin-like" evidence="7">
    <location>
        <begin position="254"/>
        <end position="365"/>
    </location>
</feature>
<keyword evidence="3" id="KW-0186">Copper</keyword>
<dbReference type="Pfam" id="PF07732">
    <property type="entry name" value="Cu-oxidase_3"/>
    <property type="match status" value="1"/>
</dbReference>
<dbReference type="AlphaFoldDB" id="A0A919RRA4"/>
<feature type="transmembrane region" description="Helical" evidence="5">
    <location>
        <begin position="95"/>
        <end position="114"/>
    </location>
</feature>
<dbReference type="Gene3D" id="2.60.40.420">
    <property type="entry name" value="Cupredoxins - blue copper proteins"/>
    <property type="match status" value="3"/>
</dbReference>
<dbReference type="PANTHER" id="PTHR11709">
    <property type="entry name" value="MULTI-COPPER OXIDASE"/>
    <property type="match status" value="1"/>
</dbReference>
<keyword evidence="5" id="KW-0472">Membrane</keyword>
<feature type="region of interest" description="Disordered" evidence="4">
    <location>
        <begin position="185"/>
        <end position="240"/>
    </location>
</feature>
<feature type="transmembrane region" description="Helical" evidence="5">
    <location>
        <begin position="6"/>
        <end position="23"/>
    </location>
</feature>
<organism evidence="8 9">
    <name type="scientific">Sinosporangium siamense</name>
    <dbReference type="NCBI Taxonomy" id="1367973"/>
    <lineage>
        <taxon>Bacteria</taxon>
        <taxon>Bacillati</taxon>
        <taxon>Actinomycetota</taxon>
        <taxon>Actinomycetes</taxon>
        <taxon>Streptosporangiales</taxon>
        <taxon>Streptosporangiaceae</taxon>
        <taxon>Sinosporangium</taxon>
    </lineage>
</organism>
<reference evidence="8" key="1">
    <citation type="submission" date="2021-01" db="EMBL/GenBank/DDBJ databases">
        <title>Whole genome shotgun sequence of Sinosporangium siamense NBRC 109515.</title>
        <authorList>
            <person name="Komaki H."/>
            <person name="Tamura T."/>
        </authorList>
    </citation>
    <scope>NUCLEOTIDE SEQUENCE</scope>
    <source>
        <strain evidence="8">NBRC 109515</strain>
    </source>
</reference>
<keyword evidence="5" id="KW-0812">Transmembrane</keyword>
<dbReference type="CDD" id="cd04202">
    <property type="entry name" value="CuRO_D2_2dMcoN_like"/>
    <property type="match status" value="1"/>
</dbReference>
<dbReference type="EMBL" id="BOOW01000057">
    <property type="protein sequence ID" value="GII97289.1"/>
    <property type="molecule type" value="Genomic_DNA"/>
</dbReference>
<dbReference type="SUPFAM" id="SSF49503">
    <property type="entry name" value="Cupredoxins"/>
    <property type="match status" value="3"/>
</dbReference>
<evidence type="ECO:0000256" key="5">
    <source>
        <dbReference type="SAM" id="Phobius"/>
    </source>
</evidence>
<feature type="transmembrane region" description="Helical" evidence="5">
    <location>
        <begin position="120"/>
        <end position="144"/>
    </location>
</feature>
<dbReference type="Pfam" id="PF07731">
    <property type="entry name" value="Cu-oxidase_2"/>
    <property type="match status" value="1"/>
</dbReference>
<dbReference type="PROSITE" id="PS00080">
    <property type="entry name" value="MULTICOPPER_OXIDASE2"/>
    <property type="match status" value="1"/>
</dbReference>
<evidence type="ECO:0000313" key="8">
    <source>
        <dbReference type="EMBL" id="GII97289.1"/>
    </source>
</evidence>
<evidence type="ECO:0000256" key="4">
    <source>
        <dbReference type="SAM" id="MobiDB-lite"/>
    </source>
</evidence>
<dbReference type="GO" id="GO:0016491">
    <property type="term" value="F:oxidoreductase activity"/>
    <property type="evidence" value="ECO:0007669"/>
    <property type="project" value="UniProtKB-KW"/>
</dbReference>
<dbReference type="InterPro" id="IPR002355">
    <property type="entry name" value="Cu_oxidase_Cu_BS"/>
</dbReference>
<evidence type="ECO:0000313" key="9">
    <source>
        <dbReference type="Proteomes" id="UP000606172"/>
    </source>
</evidence>
<feature type="compositionally biased region" description="Basic and acidic residues" evidence="4">
    <location>
        <begin position="229"/>
        <end position="240"/>
    </location>
</feature>
<feature type="compositionally biased region" description="Low complexity" evidence="4">
    <location>
        <begin position="194"/>
        <end position="228"/>
    </location>
</feature>
<dbReference type="InterPro" id="IPR045087">
    <property type="entry name" value="Cu-oxidase_fam"/>
</dbReference>
<sequence>MVESLFLTDLVLAFLLAVTGVLLGRRAGRHQMTPGASAVLRRFLYATTAVVAARVVVAVMLLVAGGWEPAAHRFLLGLPVVALPLAWTWLRPHPIAGHVTAMGALTSFYVLYVPPGPQDMAIAVLAAITVLGMTGAASLLLGIWRSGNGRLRRMPWLSGVAVLAVAASVGALFMAAQPGPDVHASVRDWGGGAEPAPAVAAPQAAGGHHGGAAPVARPVAADPAAARTRSVDELTGPRDREPDVRFTLTAAKGVVRLASGKQVEALTFNGTSPGPELRVRHGELVEVTLINRDVAEGVTLHWHGIDVANAEDGVPGVTQNAGRPGKKHVYRFVPDRAGTYWYHTHRDANRSIERGLFGALIVEGDDTEAGFIRNVFTHQWPGEIAAFGTADVPEGVAVAPDTPVTLRLINSSKEPHRLMLGGTPYKVTALDGNPINRPGDLKPGTDLLLAAGGRYDVSFTMPAGPVTLRLDTAEAPNPVALTLSSDGKAAPAELTPGELFDRIGYGKPDVPVDSAPYQRDFQLVLDNGLGFSGGAFTWSNTINGRLWPAVPTLMVREGDKVRMVITSRGIGDHPMHLHGHRVRVLSRNGTPVTGSAWWADTINVAPGESYEITFTANNPGIWMDHCHDFDHAEAGMVMHLAYEGVTSPYHGDGH</sequence>
<evidence type="ECO:0000259" key="6">
    <source>
        <dbReference type="Pfam" id="PF07731"/>
    </source>
</evidence>
<evidence type="ECO:0008006" key="10">
    <source>
        <dbReference type="Google" id="ProtNLM"/>
    </source>
</evidence>
<dbReference type="InterPro" id="IPR008972">
    <property type="entry name" value="Cupredoxin"/>
</dbReference>
<feature type="domain" description="Plastocyanin-like" evidence="6">
    <location>
        <begin position="538"/>
        <end position="641"/>
    </location>
</feature>
<evidence type="ECO:0000256" key="1">
    <source>
        <dbReference type="ARBA" id="ARBA00022723"/>
    </source>
</evidence>
<feature type="transmembrane region" description="Helical" evidence="5">
    <location>
        <begin position="70"/>
        <end position="90"/>
    </location>
</feature>
<dbReference type="InterPro" id="IPR011706">
    <property type="entry name" value="Cu-oxidase_C"/>
</dbReference>
<evidence type="ECO:0000256" key="2">
    <source>
        <dbReference type="ARBA" id="ARBA00023002"/>
    </source>
</evidence>
<accession>A0A919RRA4</accession>
<proteinExistence type="predicted"/>
<dbReference type="RefSeq" id="WP_204032890.1">
    <property type="nucleotide sequence ID" value="NZ_BOOW01000057.1"/>
</dbReference>
<dbReference type="Proteomes" id="UP000606172">
    <property type="component" value="Unassembled WGS sequence"/>
</dbReference>